<dbReference type="InterPro" id="IPR009057">
    <property type="entry name" value="Homeodomain-like_sf"/>
</dbReference>
<name>A0A545T6Z7_9GAMM</name>
<dbReference type="GO" id="GO:0043565">
    <property type="term" value="F:sequence-specific DNA binding"/>
    <property type="evidence" value="ECO:0007669"/>
    <property type="project" value="InterPro"/>
</dbReference>
<protein>
    <submittedName>
        <fullName evidence="5">Helix-turn-helix domain-containing protein</fullName>
    </submittedName>
</protein>
<dbReference type="RefSeq" id="WP_142943091.1">
    <property type="nucleotide sequence ID" value="NZ_VIKR01000004.1"/>
</dbReference>
<dbReference type="PANTHER" id="PTHR43130">
    <property type="entry name" value="ARAC-FAMILY TRANSCRIPTIONAL REGULATOR"/>
    <property type="match status" value="1"/>
</dbReference>
<keyword evidence="1" id="KW-0805">Transcription regulation</keyword>
<comment type="caution">
    <text evidence="5">The sequence shown here is derived from an EMBL/GenBank/DDBJ whole genome shotgun (WGS) entry which is preliminary data.</text>
</comment>
<dbReference type="EMBL" id="VIKR01000004">
    <property type="protein sequence ID" value="TQV72952.1"/>
    <property type="molecule type" value="Genomic_DNA"/>
</dbReference>
<evidence type="ECO:0000256" key="2">
    <source>
        <dbReference type="ARBA" id="ARBA00023163"/>
    </source>
</evidence>
<dbReference type="InterPro" id="IPR002818">
    <property type="entry name" value="DJ-1/PfpI"/>
</dbReference>
<dbReference type="InterPro" id="IPR029062">
    <property type="entry name" value="Class_I_gatase-like"/>
</dbReference>
<dbReference type="InterPro" id="IPR052158">
    <property type="entry name" value="INH-QAR"/>
</dbReference>
<reference evidence="5 6" key="1">
    <citation type="submission" date="2019-06" db="EMBL/GenBank/DDBJ databases">
        <title>Draft genome of Aliikangiella marina GYP-15.</title>
        <authorList>
            <person name="Wang G."/>
        </authorList>
    </citation>
    <scope>NUCLEOTIDE SEQUENCE [LARGE SCALE GENOMIC DNA]</scope>
    <source>
        <strain evidence="5 6">GYP-15</strain>
    </source>
</reference>
<organism evidence="5 6">
    <name type="scientific">Aliikangiella marina</name>
    <dbReference type="NCBI Taxonomy" id="1712262"/>
    <lineage>
        <taxon>Bacteria</taxon>
        <taxon>Pseudomonadati</taxon>
        <taxon>Pseudomonadota</taxon>
        <taxon>Gammaproteobacteria</taxon>
        <taxon>Oceanospirillales</taxon>
        <taxon>Pleioneaceae</taxon>
        <taxon>Aliikangiella</taxon>
    </lineage>
</organism>
<sequence>MQNSIFLCYPRALLTSLSLPMEMIAAAVSVARIKQCPDRRWKCHVVSALSPAGEPVEYARGLSIVPKFDLASAPEADAIFLPPIWGNPDIVVDRSPVLIRWLQAQNERGAQICATGTGVGLLARAGLLDDKVATTHWYYFDEFERKYPNVNLQRHHFITQAGNLFCCGSINALVDLTVYFIENKFGKEVSQVIEQHFSHEINRTYDKPWYTTGASRHPDEGIIEVQDWMQSHYSQHFNLKSLAKMANMSVRNFSRRFKAAVGKSALSYGADLKIQKAQEMLKDTNLSHQAIADRVGFKDAGYFARQFKIKNKMTPGEYREMVRGKLFNL</sequence>
<proteinExistence type="predicted"/>
<evidence type="ECO:0000256" key="1">
    <source>
        <dbReference type="ARBA" id="ARBA00023015"/>
    </source>
</evidence>
<dbReference type="SMART" id="SM00342">
    <property type="entry name" value="HTH_ARAC"/>
    <property type="match status" value="1"/>
</dbReference>
<accession>A0A545T6Z7</accession>
<evidence type="ECO:0000256" key="3">
    <source>
        <dbReference type="SAM" id="SignalP"/>
    </source>
</evidence>
<evidence type="ECO:0000259" key="4">
    <source>
        <dbReference type="PROSITE" id="PS01124"/>
    </source>
</evidence>
<gene>
    <name evidence="5" type="ORF">FLL45_15935</name>
</gene>
<dbReference type="Pfam" id="PF01965">
    <property type="entry name" value="DJ-1_PfpI"/>
    <property type="match status" value="1"/>
</dbReference>
<dbReference type="Gene3D" id="1.10.10.60">
    <property type="entry name" value="Homeodomain-like"/>
    <property type="match status" value="2"/>
</dbReference>
<evidence type="ECO:0000313" key="6">
    <source>
        <dbReference type="Proteomes" id="UP000317839"/>
    </source>
</evidence>
<dbReference type="SUPFAM" id="SSF52317">
    <property type="entry name" value="Class I glutamine amidotransferase-like"/>
    <property type="match status" value="1"/>
</dbReference>
<feature type="domain" description="HTH araC/xylS-type" evidence="4">
    <location>
        <begin position="223"/>
        <end position="321"/>
    </location>
</feature>
<dbReference type="Pfam" id="PF12833">
    <property type="entry name" value="HTH_18"/>
    <property type="match status" value="1"/>
</dbReference>
<keyword evidence="6" id="KW-1185">Reference proteome</keyword>
<dbReference type="AlphaFoldDB" id="A0A545T6Z7"/>
<keyword evidence="3" id="KW-0732">Signal</keyword>
<dbReference type="Proteomes" id="UP000317839">
    <property type="component" value="Unassembled WGS sequence"/>
</dbReference>
<evidence type="ECO:0000313" key="5">
    <source>
        <dbReference type="EMBL" id="TQV72952.1"/>
    </source>
</evidence>
<dbReference type="InterPro" id="IPR018060">
    <property type="entry name" value="HTH_AraC"/>
</dbReference>
<dbReference type="Gene3D" id="3.40.50.880">
    <property type="match status" value="1"/>
</dbReference>
<dbReference type="PROSITE" id="PS01124">
    <property type="entry name" value="HTH_ARAC_FAMILY_2"/>
    <property type="match status" value="1"/>
</dbReference>
<dbReference type="OrthoDB" id="6057514at2"/>
<dbReference type="SUPFAM" id="SSF46689">
    <property type="entry name" value="Homeodomain-like"/>
    <property type="match status" value="2"/>
</dbReference>
<feature type="chain" id="PRO_5021953937" evidence="3">
    <location>
        <begin position="26"/>
        <end position="329"/>
    </location>
</feature>
<feature type="signal peptide" evidence="3">
    <location>
        <begin position="1"/>
        <end position="25"/>
    </location>
</feature>
<dbReference type="PANTHER" id="PTHR43130:SF11">
    <property type="entry name" value="TRANSCRIPTIONAL REGULATORY PROTEIN"/>
    <property type="match status" value="1"/>
</dbReference>
<dbReference type="CDD" id="cd03138">
    <property type="entry name" value="GATase1_AraC_2"/>
    <property type="match status" value="1"/>
</dbReference>
<dbReference type="GO" id="GO:0003700">
    <property type="term" value="F:DNA-binding transcription factor activity"/>
    <property type="evidence" value="ECO:0007669"/>
    <property type="project" value="InterPro"/>
</dbReference>
<keyword evidence="2" id="KW-0804">Transcription</keyword>